<accession>A0AA88DR75</accession>
<sequence length="66" mass="7357">MQIVLLDLNRGSSPVVQEASPRVDRLIQAAGRRLRSRVLKLEDQEARCIPPVRHQTGRNGGVKKVS</sequence>
<dbReference type="Proteomes" id="UP001187192">
    <property type="component" value="Unassembled WGS sequence"/>
</dbReference>
<evidence type="ECO:0000313" key="1">
    <source>
        <dbReference type="EMBL" id="GMN60009.1"/>
    </source>
</evidence>
<dbReference type="AlphaFoldDB" id="A0AA88DR75"/>
<protein>
    <submittedName>
        <fullName evidence="1">Uncharacterized protein</fullName>
    </submittedName>
</protein>
<keyword evidence="2" id="KW-1185">Reference proteome</keyword>
<comment type="caution">
    <text evidence="1">The sequence shown here is derived from an EMBL/GenBank/DDBJ whole genome shotgun (WGS) entry which is preliminary data.</text>
</comment>
<dbReference type="EMBL" id="BTGU01000094">
    <property type="protein sequence ID" value="GMN60009.1"/>
    <property type="molecule type" value="Genomic_DNA"/>
</dbReference>
<name>A0AA88DR75_FICCA</name>
<reference evidence="1" key="1">
    <citation type="submission" date="2023-07" db="EMBL/GenBank/DDBJ databases">
        <title>draft genome sequence of fig (Ficus carica).</title>
        <authorList>
            <person name="Takahashi T."/>
            <person name="Nishimura K."/>
        </authorList>
    </citation>
    <scope>NUCLEOTIDE SEQUENCE</scope>
</reference>
<gene>
    <name evidence="1" type="ORF">TIFTF001_029107</name>
</gene>
<proteinExistence type="predicted"/>
<evidence type="ECO:0000313" key="2">
    <source>
        <dbReference type="Proteomes" id="UP001187192"/>
    </source>
</evidence>
<organism evidence="1 2">
    <name type="scientific">Ficus carica</name>
    <name type="common">Common fig</name>
    <dbReference type="NCBI Taxonomy" id="3494"/>
    <lineage>
        <taxon>Eukaryota</taxon>
        <taxon>Viridiplantae</taxon>
        <taxon>Streptophyta</taxon>
        <taxon>Embryophyta</taxon>
        <taxon>Tracheophyta</taxon>
        <taxon>Spermatophyta</taxon>
        <taxon>Magnoliopsida</taxon>
        <taxon>eudicotyledons</taxon>
        <taxon>Gunneridae</taxon>
        <taxon>Pentapetalae</taxon>
        <taxon>rosids</taxon>
        <taxon>fabids</taxon>
        <taxon>Rosales</taxon>
        <taxon>Moraceae</taxon>
        <taxon>Ficeae</taxon>
        <taxon>Ficus</taxon>
    </lineage>
</organism>